<name>A0A2D4EU80_MICCO</name>
<feature type="compositionally biased region" description="Polar residues" evidence="1">
    <location>
        <begin position="32"/>
        <end position="42"/>
    </location>
</feature>
<sequence length="114" mass="12867">MKRTIPPSQLAIPKPASAVASTARRKDGRPTDQLQTISWSKTDSCRADTLEPPRWSRQRRSLHGKFKASTATPAAVNPALDRPMETPSRQHSQPSQLQPQPPQQLQRQRKPKRE</sequence>
<dbReference type="EMBL" id="IACJ01027335">
    <property type="protein sequence ID" value="LAA38797.1"/>
    <property type="molecule type" value="Transcribed_RNA"/>
</dbReference>
<feature type="compositionally biased region" description="Basic residues" evidence="1">
    <location>
        <begin position="56"/>
        <end position="66"/>
    </location>
</feature>
<accession>A0A2D4EU80</accession>
<reference evidence="2" key="2">
    <citation type="submission" date="2017-11" db="EMBL/GenBank/DDBJ databases">
        <title>Coralsnake Venomics: Analyses of Venom Gland Transcriptomes and Proteomes of Six Brazilian Taxa.</title>
        <authorList>
            <person name="Aird S.D."/>
            <person name="Jorge da Silva N."/>
            <person name="Qiu L."/>
            <person name="Villar-Briones A."/>
            <person name="Aparecida-Saddi V."/>
            <person name="Campos-Telles M.P."/>
            <person name="Grau M."/>
            <person name="Mikheyev A.S."/>
        </authorList>
    </citation>
    <scope>NUCLEOTIDE SEQUENCE</scope>
    <source>
        <tissue evidence="2">Venom_gland</tissue>
    </source>
</reference>
<organism evidence="2">
    <name type="scientific">Micrurus corallinus</name>
    <name type="common">Brazilian coral snake</name>
    <dbReference type="NCBI Taxonomy" id="54390"/>
    <lineage>
        <taxon>Eukaryota</taxon>
        <taxon>Metazoa</taxon>
        <taxon>Chordata</taxon>
        <taxon>Craniata</taxon>
        <taxon>Vertebrata</taxon>
        <taxon>Euteleostomi</taxon>
        <taxon>Lepidosauria</taxon>
        <taxon>Squamata</taxon>
        <taxon>Bifurcata</taxon>
        <taxon>Unidentata</taxon>
        <taxon>Episquamata</taxon>
        <taxon>Toxicofera</taxon>
        <taxon>Serpentes</taxon>
        <taxon>Colubroidea</taxon>
        <taxon>Elapidae</taxon>
        <taxon>Elapinae</taxon>
        <taxon>Micrurus</taxon>
    </lineage>
</organism>
<dbReference type="AlphaFoldDB" id="A0A2D4EU80"/>
<evidence type="ECO:0000313" key="2">
    <source>
        <dbReference type="EMBL" id="LAA38797.1"/>
    </source>
</evidence>
<feature type="region of interest" description="Disordered" evidence="1">
    <location>
        <begin position="1"/>
        <end position="114"/>
    </location>
</feature>
<reference evidence="2" key="1">
    <citation type="submission" date="2017-07" db="EMBL/GenBank/DDBJ databases">
        <authorList>
            <person name="Mikheyev A."/>
            <person name="Grau M."/>
        </authorList>
    </citation>
    <scope>NUCLEOTIDE SEQUENCE</scope>
    <source>
        <tissue evidence="2">Venom_gland</tissue>
    </source>
</reference>
<protein>
    <submittedName>
        <fullName evidence="2">Uncharacterized protein</fullName>
    </submittedName>
</protein>
<proteinExistence type="predicted"/>
<feature type="compositionally biased region" description="Low complexity" evidence="1">
    <location>
        <begin position="87"/>
        <end position="106"/>
    </location>
</feature>
<evidence type="ECO:0000256" key="1">
    <source>
        <dbReference type="SAM" id="MobiDB-lite"/>
    </source>
</evidence>